<evidence type="ECO:0000313" key="1">
    <source>
        <dbReference type="EMBL" id="MDR0184097.1"/>
    </source>
</evidence>
<sequence>METTPSRIPVDRPLSAEEHSLIRWLLRHGDGDNAAFVEQLNQANVVAHCACGCASVDLAISGECGTGGMRVLADFQWTTPEGHACGAFVYEQGGLLAGLDLWSIDGGTVPSSLPRTDDLVPFGSPIVSR</sequence>
<comment type="caution">
    <text evidence="1">The sequence shown here is derived from an EMBL/GenBank/DDBJ whole genome shotgun (WGS) entry which is preliminary data.</text>
</comment>
<gene>
    <name evidence="1" type="ORF">P8609_14125</name>
</gene>
<dbReference type="EMBL" id="JARUHG010000005">
    <property type="protein sequence ID" value="MDR0184097.1"/>
    <property type="molecule type" value="Genomic_DNA"/>
</dbReference>
<organism evidence="1 2">
    <name type="scientific">Lysobacter arvi</name>
    <dbReference type="NCBI Taxonomy" id="3038776"/>
    <lineage>
        <taxon>Bacteria</taxon>
        <taxon>Pseudomonadati</taxon>
        <taxon>Pseudomonadota</taxon>
        <taxon>Gammaproteobacteria</taxon>
        <taxon>Lysobacterales</taxon>
        <taxon>Lysobacteraceae</taxon>
        <taxon>Lysobacter</taxon>
    </lineage>
</organism>
<reference evidence="1 2" key="1">
    <citation type="submission" date="2023-04" db="EMBL/GenBank/DDBJ databases">
        <title>Lysobacter sp. strain UC isolated from soil sample.</title>
        <authorList>
            <person name="Choksket S."/>
            <person name="Harshvardhan F."/>
            <person name="Rana R."/>
            <person name="Patil P.B."/>
            <person name="Korpole S."/>
        </authorList>
    </citation>
    <scope>NUCLEOTIDE SEQUENCE [LARGE SCALE GENOMIC DNA]</scope>
    <source>
        <strain evidence="1 2">UC</strain>
    </source>
</reference>
<keyword evidence="2" id="KW-1185">Reference proteome</keyword>
<proteinExistence type="predicted"/>
<dbReference type="Proteomes" id="UP001233535">
    <property type="component" value="Unassembled WGS sequence"/>
</dbReference>
<accession>A0ABU1CGQ1</accession>
<name>A0ABU1CGQ1_9GAMM</name>
<evidence type="ECO:0000313" key="2">
    <source>
        <dbReference type="Proteomes" id="UP001233535"/>
    </source>
</evidence>
<dbReference type="RefSeq" id="WP_309263232.1">
    <property type="nucleotide sequence ID" value="NZ_JARUHG010000005.1"/>
</dbReference>
<protein>
    <submittedName>
        <fullName evidence="1">Uncharacterized protein</fullName>
    </submittedName>
</protein>